<evidence type="ECO:0000256" key="1">
    <source>
        <dbReference type="ARBA" id="ARBA00022603"/>
    </source>
</evidence>
<dbReference type="PANTHER" id="PTHR43619">
    <property type="entry name" value="S-ADENOSYL-L-METHIONINE-DEPENDENT METHYLTRANSFERASE YKTD-RELATED"/>
    <property type="match status" value="1"/>
</dbReference>
<dbReference type="Pfam" id="PF04072">
    <property type="entry name" value="LCM"/>
    <property type="match status" value="1"/>
</dbReference>
<dbReference type="PANTHER" id="PTHR43619:SF2">
    <property type="entry name" value="S-ADENOSYL-L-METHIONINE-DEPENDENT METHYLTRANSFERASES SUPERFAMILY PROTEIN"/>
    <property type="match status" value="1"/>
</dbReference>
<keyword evidence="2 3" id="KW-0808">Transferase</keyword>
<evidence type="ECO:0000313" key="3">
    <source>
        <dbReference type="EMBL" id="MBB4680760.1"/>
    </source>
</evidence>
<dbReference type="AlphaFoldDB" id="A0A7W7CGN5"/>
<proteinExistence type="predicted"/>
<sequence length="268" mass="31007">MRAERLDFTGVADDDVTWTLLGTLYLRAWESGSRHPILADRHAAEAIRRIDYDFPKLHRRVRPESNQYLVALRATQLDEWAADFLRRHPDAVVLHLGCGLDSRVLRLDPPSTVDWYDLDQPEVIELRRRLYPEREHYHLIGASVTDPAWLAGIPADRPALIIAEGLLPYLDGAEVRALVQRLVGHFGTGELQFDGGAPWLTRLSPLGRWGIRDGREVEAWHPRLRCVEQPPFTTHWAKIPARGYRLLYRLGHAIPGWRNMFREFRFTF</sequence>
<accession>A0A7W7CGN5</accession>
<reference evidence="3 4" key="1">
    <citation type="submission" date="2020-08" db="EMBL/GenBank/DDBJ databases">
        <title>Sequencing the genomes of 1000 actinobacteria strains.</title>
        <authorList>
            <person name="Klenk H.-P."/>
        </authorList>
    </citation>
    <scope>NUCLEOTIDE SEQUENCE [LARGE SCALE GENOMIC DNA]</scope>
    <source>
        <strain evidence="3 4">DSM 44230</strain>
    </source>
</reference>
<keyword evidence="4" id="KW-1185">Reference proteome</keyword>
<name>A0A7W7CGN5_9PSEU</name>
<dbReference type="InterPro" id="IPR029063">
    <property type="entry name" value="SAM-dependent_MTases_sf"/>
</dbReference>
<evidence type="ECO:0000256" key="2">
    <source>
        <dbReference type="ARBA" id="ARBA00022679"/>
    </source>
</evidence>
<protein>
    <submittedName>
        <fullName evidence="3">O-methyltransferase involved in polyketide biosynthesis</fullName>
    </submittedName>
</protein>
<organism evidence="3 4">
    <name type="scientific">Crossiella cryophila</name>
    <dbReference type="NCBI Taxonomy" id="43355"/>
    <lineage>
        <taxon>Bacteria</taxon>
        <taxon>Bacillati</taxon>
        <taxon>Actinomycetota</taxon>
        <taxon>Actinomycetes</taxon>
        <taxon>Pseudonocardiales</taxon>
        <taxon>Pseudonocardiaceae</taxon>
        <taxon>Crossiella</taxon>
    </lineage>
</organism>
<dbReference type="RefSeq" id="WP_185006802.1">
    <property type="nucleotide sequence ID" value="NZ_BAAAUI010000038.1"/>
</dbReference>
<dbReference type="InterPro" id="IPR016874">
    <property type="entry name" value="TcmP-like"/>
</dbReference>
<dbReference type="InterPro" id="IPR007213">
    <property type="entry name" value="Ppm1/Ppm2/Tcmp"/>
</dbReference>
<dbReference type="SUPFAM" id="SSF53335">
    <property type="entry name" value="S-adenosyl-L-methionine-dependent methyltransferases"/>
    <property type="match status" value="1"/>
</dbReference>
<dbReference type="Gene3D" id="3.40.50.150">
    <property type="entry name" value="Vaccinia Virus protein VP39"/>
    <property type="match status" value="1"/>
</dbReference>
<dbReference type="PIRSF" id="PIRSF028177">
    <property type="entry name" value="Polyketide_synth_Omtfrase_TcmP"/>
    <property type="match status" value="1"/>
</dbReference>
<keyword evidence="1 3" id="KW-0489">Methyltransferase</keyword>
<dbReference type="EMBL" id="JACHMH010000001">
    <property type="protein sequence ID" value="MBB4680760.1"/>
    <property type="molecule type" value="Genomic_DNA"/>
</dbReference>
<comment type="caution">
    <text evidence="3">The sequence shown here is derived from an EMBL/GenBank/DDBJ whole genome shotgun (WGS) entry which is preliminary data.</text>
</comment>
<dbReference type="GO" id="GO:0032259">
    <property type="term" value="P:methylation"/>
    <property type="evidence" value="ECO:0007669"/>
    <property type="project" value="UniProtKB-KW"/>
</dbReference>
<gene>
    <name evidence="3" type="ORF">HNR67_006878</name>
</gene>
<dbReference type="GO" id="GO:0008168">
    <property type="term" value="F:methyltransferase activity"/>
    <property type="evidence" value="ECO:0007669"/>
    <property type="project" value="UniProtKB-KW"/>
</dbReference>
<dbReference type="Proteomes" id="UP000533598">
    <property type="component" value="Unassembled WGS sequence"/>
</dbReference>
<evidence type="ECO:0000313" key="4">
    <source>
        <dbReference type="Proteomes" id="UP000533598"/>
    </source>
</evidence>